<dbReference type="EMBL" id="QEAN01000151">
    <property type="protein sequence ID" value="TPX45557.1"/>
    <property type="molecule type" value="Genomic_DNA"/>
</dbReference>
<dbReference type="AlphaFoldDB" id="A0A507DIH0"/>
<name>A0A507DIH0_9FUNG</name>
<reference evidence="4 5" key="1">
    <citation type="journal article" date="2019" name="Sci. Rep.">
        <title>Comparative genomics of chytrid fungi reveal insights into the obligate biotrophic and pathogenic lifestyle of Synchytrium endobioticum.</title>
        <authorList>
            <person name="van de Vossenberg B.T.L.H."/>
            <person name="Warris S."/>
            <person name="Nguyen H.D.T."/>
            <person name="van Gent-Pelzer M.P.E."/>
            <person name="Joly D.L."/>
            <person name="van de Geest H.C."/>
            <person name="Bonants P.J.M."/>
            <person name="Smith D.S."/>
            <person name="Levesque C.A."/>
            <person name="van der Lee T.A.J."/>
        </authorList>
    </citation>
    <scope>NUCLEOTIDE SEQUENCE [LARGE SCALE GENOMIC DNA]</scope>
    <source>
        <strain evidence="3 5">LEV6574</strain>
        <strain evidence="2 4">MB42</strain>
    </source>
</reference>
<gene>
    <name evidence="3" type="ORF">SeLEV6574_g00277</name>
    <name evidence="2" type="ORF">SeMB42_g03972</name>
</gene>
<organism evidence="3 5">
    <name type="scientific">Synchytrium endobioticum</name>
    <dbReference type="NCBI Taxonomy" id="286115"/>
    <lineage>
        <taxon>Eukaryota</taxon>
        <taxon>Fungi</taxon>
        <taxon>Fungi incertae sedis</taxon>
        <taxon>Chytridiomycota</taxon>
        <taxon>Chytridiomycota incertae sedis</taxon>
        <taxon>Chytridiomycetes</taxon>
        <taxon>Synchytriales</taxon>
        <taxon>Synchytriaceae</taxon>
        <taxon>Synchytrium</taxon>
    </lineage>
</organism>
<protein>
    <recommendedName>
        <fullName evidence="6">Securin</fullName>
    </recommendedName>
</protein>
<comment type="caution">
    <text evidence="3">The sequence shown here is derived from an EMBL/GenBank/DDBJ whole genome shotgun (WGS) entry which is preliminary data.</text>
</comment>
<evidence type="ECO:0000313" key="2">
    <source>
        <dbReference type="EMBL" id="TPX45557.1"/>
    </source>
</evidence>
<dbReference type="EMBL" id="QEAM01000004">
    <property type="protein sequence ID" value="TPX51462.1"/>
    <property type="molecule type" value="Genomic_DNA"/>
</dbReference>
<evidence type="ECO:0008006" key="6">
    <source>
        <dbReference type="Google" id="ProtNLM"/>
    </source>
</evidence>
<evidence type="ECO:0000313" key="3">
    <source>
        <dbReference type="EMBL" id="TPX51462.1"/>
    </source>
</evidence>
<dbReference type="OrthoDB" id="10616447at2759"/>
<feature type="compositionally biased region" description="Basic and acidic residues" evidence="1">
    <location>
        <begin position="182"/>
        <end position="193"/>
    </location>
</feature>
<evidence type="ECO:0000313" key="4">
    <source>
        <dbReference type="Proteomes" id="UP000317494"/>
    </source>
</evidence>
<keyword evidence="4" id="KW-1185">Reference proteome</keyword>
<dbReference type="Proteomes" id="UP000317494">
    <property type="component" value="Unassembled WGS sequence"/>
</dbReference>
<evidence type="ECO:0000256" key="1">
    <source>
        <dbReference type="SAM" id="MobiDB-lite"/>
    </source>
</evidence>
<proteinExistence type="predicted"/>
<dbReference type="Proteomes" id="UP000320475">
    <property type="component" value="Unassembled WGS sequence"/>
</dbReference>
<dbReference type="VEuPathDB" id="FungiDB:SeMB42_g03972"/>
<sequence>MAALGQISLEIMSRSSALHSIHHDKENAGIVYRKTPGKQGLAASSATFKTPGLVKPDFTKVTTTTAGKGKVKFDAASTKDVTVDRSTARPLKDITNKTPAKALHTSTFKDNNAIAQKNTVPKKSVSLASPLEAFQKVTASKKKPKDRSAPAVHTPAPALADMLHLMQTPLQLDDHEDELESDTIRREAPDTESKSITLDSLTAIPEQTIEEDDGDTDIEYMAPSIRYEDYWEPETDYPEVDLEFLSKPPLDAFVSPAIRESFLKSDPNELNFVEEPSVSHSENDHESDFLTIPDNLLLPSVDPPESLMFEIHNPFA</sequence>
<feature type="region of interest" description="Disordered" evidence="1">
    <location>
        <begin position="175"/>
        <end position="194"/>
    </location>
</feature>
<evidence type="ECO:0000313" key="5">
    <source>
        <dbReference type="Proteomes" id="UP000320475"/>
    </source>
</evidence>
<accession>A0A507DIH0</accession>